<feature type="region of interest" description="Disordered" evidence="1">
    <location>
        <begin position="207"/>
        <end position="228"/>
    </location>
</feature>
<dbReference type="Proteomes" id="UP000026961">
    <property type="component" value="Chromosome 10"/>
</dbReference>
<proteinExistence type="predicted"/>
<dbReference type="HOGENOM" id="CLU_961007_0_0_1"/>
<reference evidence="2" key="1">
    <citation type="submission" date="2015-04" db="UniProtKB">
        <authorList>
            <consortium name="EnsemblPlants"/>
        </authorList>
    </citation>
    <scope>IDENTIFICATION</scope>
</reference>
<sequence length="290" mass="32616">MYTSSATASTSLVLPEWPSPVVVFELQEFSPAMSLPHRLGLPLRSSVVSDLIFPSRGVTSPERLLLLRLRYHISANFVISIAAPPWPASSSSRRRPRRGRAVLARTSNNPWNIDGKMMKGMDIAYISTWHSNFLCDVGEARCPRLLASRDFWINSDVTPLKNKSIIETPEHVLINQQANTLMTIWNSVNPHLDLSDYLESGEEVRDAARSEDVRPRDLAGQARETHHSGRYVSLRQQASETELRETVASMLNICQHRKSIESTEIPLGTVGIENERVNRPVSTTELDTMF</sequence>
<protein>
    <submittedName>
        <fullName evidence="2">Uncharacterized protein</fullName>
    </submittedName>
</protein>
<evidence type="ECO:0000313" key="2">
    <source>
        <dbReference type="EnsemblPlants" id="OGLUM10G01230.1"/>
    </source>
</evidence>
<dbReference type="EnsemblPlants" id="OGLUM10G01230.1">
    <property type="protein sequence ID" value="OGLUM10G01230.1"/>
    <property type="gene ID" value="OGLUM10G01230"/>
</dbReference>
<dbReference type="AlphaFoldDB" id="A0A0E0B7E3"/>
<organism evidence="2">
    <name type="scientific">Oryza glumipatula</name>
    <dbReference type="NCBI Taxonomy" id="40148"/>
    <lineage>
        <taxon>Eukaryota</taxon>
        <taxon>Viridiplantae</taxon>
        <taxon>Streptophyta</taxon>
        <taxon>Embryophyta</taxon>
        <taxon>Tracheophyta</taxon>
        <taxon>Spermatophyta</taxon>
        <taxon>Magnoliopsida</taxon>
        <taxon>Liliopsida</taxon>
        <taxon>Poales</taxon>
        <taxon>Poaceae</taxon>
        <taxon>BOP clade</taxon>
        <taxon>Oryzoideae</taxon>
        <taxon>Oryzeae</taxon>
        <taxon>Oryzinae</taxon>
        <taxon>Oryza</taxon>
    </lineage>
</organism>
<feature type="compositionally biased region" description="Basic and acidic residues" evidence="1">
    <location>
        <begin position="207"/>
        <end position="227"/>
    </location>
</feature>
<accession>A0A0E0B7E3</accession>
<evidence type="ECO:0000313" key="3">
    <source>
        <dbReference type="Proteomes" id="UP000026961"/>
    </source>
</evidence>
<dbReference type="STRING" id="40148.A0A0E0B7E3"/>
<evidence type="ECO:0000256" key="1">
    <source>
        <dbReference type="SAM" id="MobiDB-lite"/>
    </source>
</evidence>
<keyword evidence="3" id="KW-1185">Reference proteome</keyword>
<name>A0A0E0B7E3_9ORYZ</name>
<reference evidence="2" key="2">
    <citation type="submission" date="2018-05" db="EMBL/GenBank/DDBJ databases">
        <title>OgluRS3 (Oryza glumaepatula Reference Sequence Version 3).</title>
        <authorList>
            <person name="Zhang J."/>
            <person name="Kudrna D."/>
            <person name="Lee S."/>
            <person name="Talag J."/>
            <person name="Welchert J."/>
            <person name="Wing R.A."/>
        </authorList>
    </citation>
    <scope>NUCLEOTIDE SEQUENCE [LARGE SCALE GENOMIC DNA]</scope>
</reference>
<dbReference type="Gramene" id="OGLUM10G01230.1">
    <property type="protein sequence ID" value="OGLUM10G01230.1"/>
    <property type="gene ID" value="OGLUM10G01230"/>
</dbReference>